<accession>A0ABV6QJB4</accession>
<feature type="transmembrane region" description="Helical" evidence="12">
    <location>
        <begin position="102"/>
        <end position="120"/>
    </location>
</feature>
<evidence type="ECO:0000256" key="6">
    <source>
        <dbReference type="ARBA" id="ARBA00023015"/>
    </source>
</evidence>
<evidence type="ECO:0000256" key="11">
    <source>
        <dbReference type="SAM" id="MobiDB-lite"/>
    </source>
</evidence>
<feature type="domain" description="Anti-sigma K factor RskA C-terminal" evidence="13">
    <location>
        <begin position="104"/>
        <end position="238"/>
    </location>
</feature>
<reference evidence="15 16" key="1">
    <citation type="submission" date="2024-09" db="EMBL/GenBank/DDBJ databases">
        <authorList>
            <person name="Sun Q."/>
            <person name="Mori K."/>
        </authorList>
    </citation>
    <scope>NUCLEOTIDE SEQUENCE [LARGE SCALE GENOMIC DNA]</scope>
    <source>
        <strain evidence="15 16">CGMCC 1.15906</strain>
    </source>
</reference>
<dbReference type="Gene3D" id="1.10.10.1320">
    <property type="entry name" value="Anti-sigma factor, zinc-finger domain"/>
    <property type="match status" value="1"/>
</dbReference>
<keyword evidence="16" id="KW-1185">Reference proteome</keyword>
<dbReference type="InterPro" id="IPR051474">
    <property type="entry name" value="Anti-sigma-K/W_factor"/>
</dbReference>
<evidence type="ECO:0000313" key="16">
    <source>
        <dbReference type="Proteomes" id="UP001589890"/>
    </source>
</evidence>
<evidence type="ECO:0000256" key="2">
    <source>
        <dbReference type="ARBA" id="ARBA00004236"/>
    </source>
</evidence>
<proteinExistence type="predicted"/>
<protein>
    <recommendedName>
        <fullName evidence="10">Regulator of SigK</fullName>
    </recommendedName>
    <alternativeName>
        <fullName evidence="9">Sigma-K anti-sigma factor RskA</fullName>
    </alternativeName>
</protein>
<keyword evidence="6" id="KW-0805">Transcription regulation</keyword>
<feature type="region of interest" description="Disordered" evidence="11">
    <location>
        <begin position="74"/>
        <end position="93"/>
    </location>
</feature>
<dbReference type="InterPro" id="IPR041916">
    <property type="entry name" value="Anti_sigma_zinc_sf"/>
</dbReference>
<dbReference type="EMBL" id="JBHLTC010000009">
    <property type="protein sequence ID" value="MFC0624066.1"/>
    <property type="molecule type" value="Genomic_DNA"/>
</dbReference>
<comment type="caution">
    <text evidence="15">The sequence shown here is derived from an EMBL/GenBank/DDBJ whole genome shotgun (WGS) entry which is preliminary data.</text>
</comment>
<evidence type="ECO:0000256" key="5">
    <source>
        <dbReference type="ARBA" id="ARBA00022989"/>
    </source>
</evidence>
<keyword evidence="8" id="KW-0804">Transcription</keyword>
<dbReference type="InterPro" id="IPR027383">
    <property type="entry name" value="Znf_put"/>
</dbReference>
<evidence type="ECO:0000256" key="4">
    <source>
        <dbReference type="ARBA" id="ARBA00022692"/>
    </source>
</evidence>
<dbReference type="Proteomes" id="UP001589890">
    <property type="component" value="Unassembled WGS sequence"/>
</dbReference>
<evidence type="ECO:0000256" key="12">
    <source>
        <dbReference type="SAM" id="Phobius"/>
    </source>
</evidence>
<evidence type="ECO:0000256" key="1">
    <source>
        <dbReference type="ARBA" id="ARBA00004167"/>
    </source>
</evidence>
<keyword evidence="7 12" id="KW-0472">Membrane</keyword>
<keyword evidence="5 12" id="KW-1133">Transmembrane helix</keyword>
<feature type="domain" description="Putative zinc-finger" evidence="14">
    <location>
        <begin position="8"/>
        <end position="36"/>
    </location>
</feature>
<dbReference type="Pfam" id="PF10099">
    <property type="entry name" value="RskA_C"/>
    <property type="match status" value="1"/>
</dbReference>
<dbReference type="PANTHER" id="PTHR37461:SF1">
    <property type="entry name" value="ANTI-SIGMA-K FACTOR RSKA"/>
    <property type="match status" value="1"/>
</dbReference>
<name>A0ABV6QJB4_9ACTN</name>
<sequence>MSEDLHLLTGAYVLDALPEEDEARFEAHLAECASCAAEVAELREATAKLSVGMATPPSAGLKASVMASIAQVEQLPPSSSMSSPPSPPATAVQRRGVSRRSLFALAAAVAIIAGMAGVAIDQYRDNAATRRVNESIAAVLAQPDARTAHGAVANGGQATVVSSASKDTAVVVLKDLPDLPSGRTYQLWLIDKSKTAHSVGLADPDSDEPARVVAGVAGMAAFGLTVEPEGGSAKPSMPAAVIVPMA</sequence>
<evidence type="ECO:0000259" key="13">
    <source>
        <dbReference type="Pfam" id="PF10099"/>
    </source>
</evidence>
<dbReference type="Pfam" id="PF13490">
    <property type="entry name" value="zf-HC2"/>
    <property type="match status" value="1"/>
</dbReference>
<gene>
    <name evidence="15" type="ORF">ACFFGN_08330</name>
</gene>
<evidence type="ECO:0000256" key="8">
    <source>
        <dbReference type="ARBA" id="ARBA00023163"/>
    </source>
</evidence>
<dbReference type="PANTHER" id="PTHR37461">
    <property type="entry name" value="ANTI-SIGMA-K FACTOR RSKA"/>
    <property type="match status" value="1"/>
</dbReference>
<dbReference type="RefSeq" id="WP_380044821.1">
    <property type="nucleotide sequence ID" value="NZ_JBHLTC010000009.1"/>
</dbReference>
<comment type="subcellular location">
    <subcellularLocation>
        <location evidence="2">Cell membrane</location>
    </subcellularLocation>
    <subcellularLocation>
        <location evidence="1">Membrane</location>
        <topology evidence="1">Single-pass membrane protein</topology>
    </subcellularLocation>
</comment>
<evidence type="ECO:0000313" key="15">
    <source>
        <dbReference type="EMBL" id="MFC0624066.1"/>
    </source>
</evidence>
<evidence type="ECO:0000256" key="3">
    <source>
        <dbReference type="ARBA" id="ARBA00022475"/>
    </source>
</evidence>
<evidence type="ECO:0000256" key="9">
    <source>
        <dbReference type="ARBA" id="ARBA00029829"/>
    </source>
</evidence>
<dbReference type="InterPro" id="IPR018764">
    <property type="entry name" value="RskA_C"/>
</dbReference>
<keyword evidence="4 12" id="KW-0812">Transmembrane</keyword>
<evidence type="ECO:0000256" key="10">
    <source>
        <dbReference type="ARBA" id="ARBA00030803"/>
    </source>
</evidence>
<evidence type="ECO:0000259" key="14">
    <source>
        <dbReference type="Pfam" id="PF13490"/>
    </source>
</evidence>
<evidence type="ECO:0000256" key="7">
    <source>
        <dbReference type="ARBA" id="ARBA00023136"/>
    </source>
</evidence>
<organism evidence="15 16">
    <name type="scientific">Kribbella deserti</name>
    <dbReference type="NCBI Taxonomy" id="1926257"/>
    <lineage>
        <taxon>Bacteria</taxon>
        <taxon>Bacillati</taxon>
        <taxon>Actinomycetota</taxon>
        <taxon>Actinomycetes</taxon>
        <taxon>Propionibacteriales</taxon>
        <taxon>Kribbellaceae</taxon>
        <taxon>Kribbella</taxon>
    </lineage>
</organism>
<keyword evidence="3" id="KW-1003">Cell membrane</keyword>